<name>A0A3Q7HLI6_SOLLC</name>
<dbReference type="Gramene" id="Solyc08g059713.1.1">
    <property type="protein sequence ID" value="Solyc08g059713.1.1"/>
    <property type="gene ID" value="Solyc08g059713.1"/>
</dbReference>
<dbReference type="PANTHER" id="PTHR11439:SF455">
    <property type="entry name" value="RLK (RECEPTOR-LIKE PROTEIN KINASE) 8, PUTATIVE-RELATED"/>
    <property type="match status" value="1"/>
</dbReference>
<evidence type="ECO:0000313" key="2">
    <source>
        <dbReference type="Proteomes" id="UP000004994"/>
    </source>
</evidence>
<protein>
    <recommendedName>
        <fullName evidence="3">Reverse transcriptase Ty1/copia-type domain-containing protein</fullName>
    </recommendedName>
</protein>
<keyword evidence="2" id="KW-1185">Reference proteome</keyword>
<sequence length="86" mass="9747">MDGELLSDTSEYRSMVGALQYMTITHPDIVYALNVVSCSDDRISTTWFAISLGSNFTSWHAKKQPTVSRSSTENEYRFIDLTKAEM</sequence>
<proteinExistence type="predicted"/>
<evidence type="ECO:0000313" key="1">
    <source>
        <dbReference type="EnsemblPlants" id="Solyc08g059713.1.1"/>
    </source>
</evidence>
<evidence type="ECO:0008006" key="3">
    <source>
        <dbReference type="Google" id="ProtNLM"/>
    </source>
</evidence>
<dbReference type="InParanoid" id="A0A3Q7HLI6"/>
<dbReference type="EnsemblPlants" id="Solyc08g059713.1.1">
    <property type="protein sequence ID" value="Solyc08g059713.1.1"/>
    <property type="gene ID" value="Solyc08g059713.1"/>
</dbReference>
<dbReference type="PANTHER" id="PTHR11439">
    <property type="entry name" value="GAG-POL-RELATED RETROTRANSPOSON"/>
    <property type="match status" value="1"/>
</dbReference>
<reference evidence="1" key="2">
    <citation type="submission" date="2019-01" db="UniProtKB">
        <authorList>
            <consortium name="EnsemblPlants"/>
        </authorList>
    </citation>
    <scope>IDENTIFICATION</scope>
    <source>
        <strain evidence="1">cv. Heinz 1706</strain>
    </source>
</reference>
<accession>A0A3Q7HLI6</accession>
<dbReference type="Proteomes" id="UP000004994">
    <property type="component" value="Chromosome 8"/>
</dbReference>
<reference evidence="1" key="1">
    <citation type="journal article" date="2012" name="Nature">
        <title>The tomato genome sequence provides insights into fleshy fruit evolution.</title>
        <authorList>
            <consortium name="Tomato Genome Consortium"/>
        </authorList>
    </citation>
    <scope>NUCLEOTIDE SEQUENCE [LARGE SCALE GENOMIC DNA]</scope>
    <source>
        <strain evidence="1">cv. Heinz 1706</strain>
    </source>
</reference>
<organism evidence="1">
    <name type="scientific">Solanum lycopersicum</name>
    <name type="common">Tomato</name>
    <name type="synonym">Lycopersicon esculentum</name>
    <dbReference type="NCBI Taxonomy" id="4081"/>
    <lineage>
        <taxon>Eukaryota</taxon>
        <taxon>Viridiplantae</taxon>
        <taxon>Streptophyta</taxon>
        <taxon>Embryophyta</taxon>
        <taxon>Tracheophyta</taxon>
        <taxon>Spermatophyta</taxon>
        <taxon>Magnoliopsida</taxon>
        <taxon>eudicotyledons</taxon>
        <taxon>Gunneridae</taxon>
        <taxon>Pentapetalae</taxon>
        <taxon>asterids</taxon>
        <taxon>lamiids</taxon>
        <taxon>Solanales</taxon>
        <taxon>Solanaceae</taxon>
        <taxon>Solanoideae</taxon>
        <taxon>Solaneae</taxon>
        <taxon>Solanum</taxon>
        <taxon>Solanum subgen. Lycopersicon</taxon>
    </lineage>
</organism>
<dbReference type="AlphaFoldDB" id="A0A3Q7HLI6"/>